<reference evidence="1" key="2">
    <citation type="journal article" date="2015" name="Data Brief">
        <title>Shoot transcriptome of the giant reed, Arundo donax.</title>
        <authorList>
            <person name="Barrero R.A."/>
            <person name="Guerrero F.D."/>
            <person name="Moolhuijzen P."/>
            <person name="Goolsby J.A."/>
            <person name="Tidwell J."/>
            <person name="Bellgard S.E."/>
            <person name="Bellgard M.I."/>
        </authorList>
    </citation>
    <scope>NUCLEOTIDE SEQUENCE</scope>
    <source>
        <tissue evidence="1">Shoot tissue taken approximately 20 cm above the soil surface</tissue>
    </source>
</reference>
<dbReference type="AlphaFoldDB" id="A0A0A9HJL1"/>
<evidence type="ECO:0000313" key="1">
    <source>
        <dbReference type="EMBL" id="JAE37365.1"/>
    </source>
</evidence>
<name>A0A0A9HJL1_ARUDO</name>
<proteinExistence type="predicted"/>
<accession>A0A0A9HJL1</accession>
<sequence length="103" mass="11157">MVRFGSPLFAASSSPSMRRFGKWQRQIHLLVAVSAPGWSRAGERGFSCSTPVALDWTDSGMEKGIVHTAVRCGATFGRRDCVMGRSRAWVSGKRPLISGTGEV</sequence>
<reference evidence="1" key="1">
    <citation type="submission" date="2014-09" db="EMBL/GenBank/DDBJ databases">
        <authorList>
            <person name="Magalhaes I.L.F."/>
            <person name="Oliveira U."/>
            <person name="Santos F.R."/>
            <person name="Vidigal T.H.D.A."/>
            <person name="Brescovit A.D."/>
            <person name="Santos A.J."/>
        </authorList>
    </citation>
    <scope>NUCLEOTIDE SEQUENCE</scope>
    <source>
        <tissue evidence="1">Shoot tissue taken approximately 20 cm above the soil surface</tissue>
    </source>
</reference>
<protein>
    <submittedName>
        <fullName evidence="1">Uncharacterized protein</fullName>
    </submittedName>
</protein>
<organism evidence="1">
    <name type="scientific">Arundo donax</name>
    <name type="common">Giant reed</name>
    <name type="synonym">Donax arundinaceus</name>
    <dbReference type="NCBI Taxonomy" id="35708"/>
    <lineage>
        <taxon>Eukaryota</taxon>
        <taxon>Viridiplantae</taxon>
        <taxon>Streptophyta</taxon>
        <taxon>Embryophyta</taxon>
        <taxon>Tracheophyta</taxon>
        <taxon>Spermatophyta</taxon>
        <taxon>Magnoliopsida</taxon>
        <taxon>Liliopsida</taxon>
        <taxon>Poales</taxon>
        <taxon>Poaceae</taxon>
        <taxon>PACMAD clade</taxon>
        <taxon>Arundinoideae</taxon>
        <taxon>Arundineae</taxon>
        <taxon>Arundo</taxon>
    </lineage>
</organism>
<dbReference type="EMBL" id="GBRH01160531">
    <property type="protein sequence ID" value="JAE37365.1"/>
    <property type="molecule type" value="Transcribed_RNA"/>
</dbReference>